<feature type="region of interest" description="Disordered" evidence="1">
    <location>
        <begin position="65"/>
        <end position="86"/>
    </location>
</feature>
<sequence>MEVEGVENEADAEDSSDSFDDEWADRAPVVRSAALPSIAAAPSRETPAGGAAGVAAAAPGAVATATAGPRSGLMGASSAGHSEAPAVAEAEGRAELVAALRLASPRPPIQAPDGGDLPIQVLRDLFGRPARARARAARSDWVRRAALLCGAPRARVLAK</sequence>
<organism evidence="2 3">
    <name type="scientific">Prorocentrum cordatum</name>
    <dbReference type="NCBI Taxonomy" id="2364126"/>
    <lineage>
        <taxon>Eukaryota</taxon>
        <taxon>Sar</taxon>
        <taxon>Alveolata</taxon>
        <taxon>Dinophyceae</taxon>
        <taxon>Prorocentrales</taxon>
        <taxon>Prorocentraceae</taxon>
        <taxon>Prorocentrum</taxon>
    </lineage>
</organism>
<gene>
    <name evidence="2" type="ORF">PCOR1329_LOCUS68201</name>
</gene>
<evidence type="ECO:0000313" key="3">
    <source>
        <dbReference type="Proteomes" id="UP001189429"/>
    </source>
</evidence>
<reference evidence="2" key="1">
    <citation type="submission" date="2023-10" db="EMBL/GenBank/DDBJ databases">
        <authorList>
            <person name="Chen Y."/>
            <person name="Shah S."/>
            <person name="Dougan E. K."/>
            <person name="Thang M."/>
            <person name="Chan C."/>
        </authorList>
    </citation>
    <scope>NUCLEOTIDE SEQUENCE [LARGE SCALE GENOMIC DNA]</scope>
</reference>
<name>A0ABN9WP02_9DINO</name>
<dbReference type="Proteomes" id="UP001189429">
    <property type="component" value="Unassembled WGS sequence"/>
</dbReference>
<evidence type="ECO:0000313" key="2">
    <source>
        <dbReference type="EMBL" id="CAK0887001.1"/>
    </source>
</evidence>
<evidence type="ECO:0000256" key="1">
    <source>
        <dbReference type="SAM" id="MobiDB-lite"/>
    </source>
</evidence>
<feature type="region of interest" description="Disordered" evidence="1">
    <location>
        <begin position="1"/>
        <end position="25"/>
    </location>
</feature>
<proteinExistence type="predicted"/>
<comment type="caution">
    <text evidence="2">The sequence shown here is derived from an EMBL/GenBank/DDBJ whole genome shotgun (WGS) entry which is preliminary data.</text>
</comment>
<protein>
    <submittedName>
        <fullName evidence="2">Uncharacterized protein</fullName>
    </submittedName>
</protein>
<feature type="compositionally biased region" description="Acidic residues" evidence="1">
    <location>
        <begin position="1"/>
        <end position="23"/>
    </location>
</feature>
<keyword evidence="3" id="KW-1185">Reference proteome</keyword>
<feature type="region of interest" description="Disordered" evidence="1">
    <location>
        <begin position="39"/>
        <end position="58"/>
    </location>
</feature>
<dbReference type="EMBL" id="CAUYUJ010018882">
    <property type="protein sequence ID" value="CAK0887001.1"/>
    <property type="molecule type" value="Genomic_DNA"/>
</dbReference>
<accession>A0ABN9WP02</accession>